<evidence type="ECO:0000313" key="4">
    <source>
        <dbReference type="Proteomes" id="UP000449906"/>
    </source>
</evidence>
<gene>
    <name evidence="3" type="ORF">F9L07_01080</name>
</gene>
<proteinExistence type="predicted"/>
<dbReference type="Pfam" id="PF08974">
    <property type="entry name" value="DUF1877"/>
    <property type="match status" value="1"/>
</dbReference>
<evidence type="ECO:0000256" key="2">
    <source>
        <dbReference type="SAM" id="Phobius"/>
    </source>
</evidence>
<dbReference type="InterPro" id="IPR035944">
    <property type="entry name" value="YfbM-like_sf"/>
</dbReference>
<reference evidence="3 4" key="1">
    <citation type="submission" date="2019-09" db="EMBL/GenBank/DDBJ databases">
        <title>Pimelobacter sp. isolated from Paulinella.</title>
        <authorList>
            <person name="Jeong S.E."/>
        </authorList>
    </citation>
    <scope>NUCLEOTIDE SEQUENCE [LARGE SCALE GENOMIC DNA]</scope>
    <source>
        <strain evidence="3 4">Pch-N</strain>
    </source>
</reference>
<dbReference type="Proteomes" id="UP000449906">
    <property type="component" value="Unassembled WGS sequence"/>
</dbReference>
<keyword evidence="2" id="KW-0472">Membrane</keyword>
<accession>A0A7J5DX56</accession>
<dbReference type="Gene3D" id="3.40.1760.10">
    <property type="entry name" value="YfbM-like super family"/>
    <property type="match status" value="1"/>
</dbReference>
<dbReference type="SUPFAM" id="SSF111069">
    <property type="entry name" value="Hypothetical protein yfbM"/>
    <property type="match status" value="1"/>
</dbReference>
<keyword evidence="2" id="KW-0812">Transmembrane</keyword>
<name>A0A7J5DX56_NOCSI</name>
<protein>
    <submittedName>
        <fullName evidence="3">DUF1877 family protein</fullName>
    </submittedName>
</protein>
<keyword evidence="2" id="KW-1133">Transmembrane helix</keyword>
<feature type="region of interest" description="Disordered" evidence="1">
    <location>
        <begin position="53"/>
        <end position="72"/>
    </location>
</feature>
<comment type="caution">
    <text evidence="3">The sequence shown here is derived from an EMBL/GenBank/DDBJ whole genome shotgun (WGS) entry which is preliminary data.</text>
</comment>
<sequence length="236" mass="24659">MRSAARARRAAGPAPAPAGSSWWSAVLGSGVAMVAMVGSSGWWVLRVHHRGRGRRQGRRSPSGGPKVPRRYAPGVGMQAVYVQVDEETLDRLVGLDPGDLPDALDALEERGEPAYLDKAWDGLHFLLTGVSASSPREGDPLSEAVVGVHVLDADVYAGCTEADELPAVVAALDAVDVAALLAAADFTAYDAAGIYPRTWTADADGLRAELAEAFALLHAAHRAALAAGRHLVVSIL</sequence>
<feature type="transmembrane region" description="Helical" evidence="2">
    <location>
        <begin position="22"/>
        <end position="45"/>
    </location>
</feature>
<evidence type="ECO:0000256" key="1">
    <source>
        <dbReference type="SAM" id="MobiDB-lite"/>
    </source>
</evidence>
<dbReference type="AlphaFoldDB" id="A0A7J5DX56"/>
<dbReference type="InterPro" id="IPR015068">
    <property type="entry name" value="DUF1877"/>
</dbReference>
<dbReference type="EMBL" id="WBVM01000001">
    <property type="protein sequence ID" value="KAB2810591.1"/>
    <property type="molecule type" value="Genomic_DNA"/>
</dbReference>
<evidence type="ECO:0000313" key="3">
    <source>
        <dbReference type="EMBL" id="KAB2810591.1"/>
    </source>
</evidence>
<organism evidence="3 4">
    <name type="scientific">Nocardioides simplex</name>
    <name type="common">Arthrobacter simplex</name>
    <dbReference type="NCBI Taxonomy" id="2045"/>
    <lineage>
        <taxon>Bacteria</taxon>
        <taxon>Bacillati</taxon>
        <taxon>Actinomycetota</taxon>
        <taxon>Actinomycetes</taxon>
        <taxon>Propionibacteriales</taxon>
        <taxon>Nocardioidaceae</taxon>
        <taxon>Pimelobacter</taxon>
    </lineage>
</organism>